<dbReference type="AlphaFoldDB" id="A0A7S8IGJ1"/>
<dbReference type="RefSeq" id="WP_195172810.1">
    <property type="nucleotide sequence ID" value="NZ_CP062983.1"/>
</dbReference>
<sequence length="177" mass="20390">MPDKKRRNLFEEHIESEDFDVGDLGTIGSLNLSPQLTELLTSLPQPLDYRIWDEYLDERQKLLCAQLTIEIIDRVLRDQFPQEVMHLSDDELIYMLTVPVALSVLVESQFSKKPKPTEAPVVSSVSARGNVSVLDEQSRPLPEKPLQRPVQNPEWANALGQFVRDTGRFFKKLFRRT</sequence>
<proteinExistence type="predicted"/>
<protein>
    <submittedName>
        <fullName evidence="1">Uncharacterized protein</fullName>
    </submittedName>
</protein>
<accession>A0A7S8IGJ1</accession>
<evidence type="ECO:0000313" key="1">
    <source>
        <dbReference type="EMBL" id="QPC84747.1"/>
    </source>
</evidence>
<evidence type="ECO:0000313" key="2">
    <source>
        <dbReference type="Proteomes" id="UP000594468"/>
    </source>
</evidence>
<name>A0A7S8IGJ1_9CHLR</name>
<gene>
    <name evidence="1" type="ORF">G4Y79_10315</name>
</gene>
<organism evidence="1 2">
    <name type="scientific">Phototrophicus methaneseepsis</name>
    <dbReference type="NCBI Taxonomy" id="2710758"/>
    <lineage>
        <taxon>Bacteria</taxon>
        <taxon>Bacillati</taxon>
        <taxon>Chloroflexota</taxon>
        <taxon>Candidatus Thermofontia</taxon>
        <taxon>Phototrophicales</taxon>
        <taxon>Phototrophicaceae</taxon>
        <taxon>Phototrophicus</taxon>
    </lineage>
</organism>
<keyword evidence="2" id="KW-1185">Reference proteome</keyword>
<dbReference type="KEGG" id="pmet:G4Y79_10315"/>
<reference evidence="1 2" key="1">
    <citation type="submission" date="2020-02" db="EMBL/GenBank/DDBJ databases">
        <authorList>
            <person name="Zheng R.K."/>
            <person name="Sun C.M."/>
        </authorList>
    </citation>
    <scope>NUCLEOTIDE SEQUENCE [LARGE SCALE GENOMIC DNA]</scope>
    <source>
        <strain evidence="2">rifampicinis</strain>
    </source>
</reference>
<dbReference type="EMBL" id="CP062983">
    <property type="protein sequence ID" value="QPC84747.1"/>
    <property type="molecule type" value="Genomic_DNA"/>
</dbReference>
<dbReference type="Proteomes" id="UP000594468">
    <property type="component" value="Chromosome"/>
</dbReference>